<name>A0A2J8N0X2_PANTR</name>
<dbReference type="Proteomes" id="UP000236370">
    <property type="component" value="Unassembled WGS sequence"/>
</dbReference>
<evidence type="ECO:0000313" key="2">
    <source>
        <dbReference type="Proteomes" id="UP000236370"/>
    </source>
</evidence>
<dbReference type="EMBL" id="NBAG03000239">
    <property type="protein sequence ID" value="PNI65418.1"/>
    <property type="molecule type" value="Genomic_DNA"/>
</dbReference>
<gene>
    <name evidence="1" type="ORF">CK820_G0015371</name>
</gene>
<evidence type="ECO:0000313" key="1">
    <source>
        <dbReference type="EMBL" id="PNI65418.1"/>
    </source>
</evidence>
<sequence>MALRRPPRLRLCARLPDFFLLLLFRESSLVCFPRLHSK</sequence>
<protein>
    <submittedName>
        <fullName evidence="1">JAM3 isoform 8</fullName>
    </submittedName>
</protein>
<organism evidence="1 2">
    <name type="scientific">Pan troglodytes</name>
    <name type="common">Chimpanzee</name>
    <dbReference type="NCBI Taxonomy" id="9598"/>
    <lineage>
        <taxon>Eukaryota</taxon>
        <taxon>Metazoa</taxon>
        <taxon>Chordata</taxon>
        <taxon>Craniata</taxon>
        <taxon>Vertebrata</taxon>
        <taxon>Euteleostomi</taxon>
        <taxon>Mammalia</taxon>
        <taxon>Eutheria</taxon>
        <taxon>Euarchontoglires</taxon>
        <taxon>Primates</taxon>
        <taxon>Haplorrhini</taxon>
        <taxon>Catarrhini</taxon>
        <taxon>Hominidae</taxon>
        <taxon>Pan</taxon>
    </lineage>
</organism>
<comment type="caution">
    <text evidence="1">The sequence shown here is derived from an EMBL/GenBank/DDBJ whole genome shotgun (WGS) entry which is preliminary data.</text>
</comment>
<accession>A0A2J8N0X2</accession>
<reference evidence="1 2" key="1">
    <citation type="submission" date="2017-12" db="EMBL/GenBank/DDBJ databases">
        <title>High-resolution comparative analysis of great ape genomes.</title>
        <authorList>
            <person name="Pollen A."/>
            <person name="Hastie A."/>
            <person name="Hormozdiari F."/>
            <person name="Dougherty M."/>
            <person name="Liu R."/>
            <person name="Chaisson M."/>
            <person name="Hoppe E."/>
            <person name="Hill C."/>
            <person name="Pang A."/>
            <person name="Hillier L."/>
            <person name="Baker C."/>
            <person name="Armstrong J."/>
            <person name="Shendure J."/>
            <person name="Paten B."/>
            <person name="Wilson R."/>
            <person name="Chao H."/>
            <person name="Schneider V."/>
            <person name="Ventura M."/>
            <person name="Kronenberg Z."/>
            <person name="Murali S."/>
            <person name="Gordon D."/>
            <person name="Cantsilieris S."/>
            <person name="Munson K."/>
            <person name="Nelson B."/>
            <person name="Raja A."/>
            <person name="Underwood J."/>
            <person name="Diekhans M."/>
            <person name="Fiddes I."/>
            <person name="Haussler D."/>
            <person name="Eichler E."/>
        </authorList>
    </citation>
    <scope>NUCLEOTIDE SEQUENCE [LARGE SCALE GENOMIC DNA]</scope>
    <source>
        <strain evidence="1">Yerkes chimp pedigree #C0471</strain>
    </source>
</reference>
<dbReference type="AlphaFoldDB" id="A0A2J8N0X2"/>
<proteinExistence type="predicted"/>